<dbReference type="PANTHER" id="PTHR46797:SF1">
    <property type="entry name" value="METHYLPHOSPHONATE SYNTHASE"/>
    <property type="match status" value="1"/>
</dbReference>
<dbReference type="GO" id="GO:0005829">
    <property type="term" value="C:cytosol"/>
    <property type="evidence" value="ECO:0007669"/>
    <property type="project" value="TreeGrafter"/>
</dbReference>
<dbReference type="Pfam" id="PF13560">
    <property type="entry name" value="HTH_31"/>
    <property type="match status" value="1"/>
</dbReference>
<evidence type="ECO:0000313" key="4">
    <source>
        <dbReference type="EMBL" id="OHV39533.1"/>
    </source>
</evidence>
<dbReference type="AlphaFoldDB" id="A0A1S1QXV9"/>
<feature type="compositionally biased region" description="Basic residues" evidence="2">
    <location>
        <begin position="185"/>
        <end position="195"/>
    </location>
</feature>
<evidence type="ECO:0000256" key="1">
    <source>
        <dbReference type="ARBA" id="ARBA00023125"/>
    </source>
</evidence>
<dbReference type="InterPro" id="IPR001387">
    <property type="entry name" value="Cro/C1-type_HTH"/>
</dbReference>
<accession>A0A1S1QXV9</accession>
<dbReference type="SMART" id="SM00530">
    <property type="entry name" value="HTH_XRE"/>
    <property type="match status" value="1"/>
</dbReference>
<dbReference type="InterPro" id="IPR010982">
    <property type="entry name" value="Lambda_DNA-bd_dom_sf"/>
</dbReference>
<evidence type="ECO:0000259" key="3">
    <source>
        <dbReference type="PROSITE" id="PS50943"/>
    </source>
</evidence>
<sequence>MRDLFGEVLRRVRRQQGRTLREVAAAAQVSMPYLSEVERGRKEASSEVLAAICRALGIRVVDLLAAAMSELVRYEPLPARHTVPAGPDRIRPDSVLPNGVLVVVSGTHPTAPAAGAVVAAHEIVAGPEQRGPVAAVGGARVIRPAGRYEARAATGRQVIHLGAGRLRRGPAVLRHAVRPGPGRPAHVRAHTRPRAGTRGSGGAWHGTWGVPISV</sequence>
<dbReference type="Gene3D" id="1.10.260.40">
    <property type="entry name" value="lambda repressor-like DNA-binding domains"/>
    <property type="match status" value="1"/>
</dbReference>
<dbReference type="PROSITE" id="PS50943">
    <property type="entry name" value="HTH_CROC1"/>
    <property type="match status" value="1"/>
</dbReference>
<feature type="region of interest" description="Disordered" evidence="2">
    <location>
        <begin position="178"/>
        <end position="214"/>
    </location>
</feature>
<dbReference type="InterPro" id="IPR050807">
    <property type="entry name" value="TransReg_Diox_bact_type"/>
</dbReference>
<dbReference type="SUPFAM" id="SSF47413">
    <property type="entry name" value="lambda repressor-like DNA-binding domains"/>
    <property type="match status" value="1"/>
</dbReference>
<dbReference type="PANTHER" id="PTHR46797">
    <property type="entry name" value="HTH-TYPE TRANSCRIPTIONAL REGULATOR"/>
    <property type="match status" value="1"/>
</dbReference>
<evidence type="ECO:0000313" key="5">
    <source>
        <dbReference type="Proteomes" id="UP000179627"/>
    </source>
</evidence>
<gene>
    <name evidence="4" type="ORF">CC117_14750</name>
</gene>
<dbReference type="EMBL" id="MBLM01000102">
    <property type="protein sequence ID" value="OHV39533.1"/>
    <property type="molecule type" value="Genomic_DNA"/>
</dbReference>
<dbReference type="Proteomes" id="UP000179627">
    <property type="component" value="Unassembled WGS sequence"/>
</dbReference>
<evidence type="ECO:0000256" key="2">
    <source>
        <dbReference type="SAM" id="MobiDB-lite"/>
    </source>
</evidence>
<organism evidence="4 5">
    <name type="scientific">Parafrankia colletiae</name>
    <dbReference type="NCBI Taxonomy" id="573497"/>
    <lineage>
        <taxon>Bacteria</taxon>
        <taxon>Bacillati</taxon>
        <taxon>Actinomycetota</taxon>
        <taxon>Actinomycetes</taxon>
        <taxon>Frankiales</taxon>
        <taxon>Frankiaceae</taxon>
        <taxon>Parafrankia</taxon>
    </lineage>
</organism>
<dbReference type="GO" id="GO:0003677">
    <property type="term" value="F:DNA binding"/>
    <property type="evidence" value="ECO:0007669"/>
    <property type="project" value="UniProtKB-KW"/>
</dbReference>
<dbReference type="GO" id="GO:0003700">
    <property type="term" value="F:DNA-binding transcription factor activity"/>
    <property type="evidence" value="ECO:0007669"/>
    <property type="project" value="TreeGrafter"/>
</dbReference>
<proteinExistence type="predicted"/>
<dbReference type="CDD" id="cd00093">
    <property type="entry name" value="HTH_XRE"/>
    <property type="match status" value="1"/>
</dbReference>
<feature type="domain" description="HTH cro/C1-type" evidence="3">
    <location>
        <begin position="9"/>
        <end position="63"/>
    </location>
</feature>
<comment type="caution">
    <text evidence="4">The sequence shown here is derived from an EMBL/GenBank/DDBJ whole genome shotgun (WGS) entry which is preliminary data.</text>
</comment>
<keyword evidence="1" id="KW-0238">DNA-binding</keyword>
<reference evidence="5" key="1">
    <citation type="submission" date="2016-07" db="EMBL/GenBank/DDBJ databases">
        <title>Sequence Frankia sp. strain CcI1.17.</title>
        <authorList>
            <person name="Ghodhbane-Gtari F."/>
            <person name="Swanson E."/>
            <person name="Gueddou A."/>
            <person name="Morris K."/>
            <person name="Hezbri K."/>
            <person name="Ktari A."/>
            <person name="Nouioui I."/>
            <person name="Abebe-Akele F."/>
            <person name="Simpson S."/>
            <person name="Thomas K."/>
            <person name="Gtari M."/>
            <person name="Tisa L.S."/>
            <person name="Hurst S."/>
        </authorList>
    </citation>
    <scope>NUCLEOTIDE SEQUENCE [LARGE SCALE GENOMIC DNA]</scope>
    <source>
        <strain evidence="5">Cc1.17</strain>
    </source>
</reference>
<keyword evidence="5" id="KW-1185">Reference proteome</keyword>
<protein>
    <recommendedName>
        <fullName evidence="3">HTH cro/C1-type domain-containing protein</fullName>
    </recommendedName>
</protein>
<name>A0A1S1QXV9_9ACTN</name>